<gene>
    <name evidence="1" type="ORF">KTC_10650</name>
</gene>
<evidence type="ECO:0000313" key="1">
    <source>
        <dbReference type="EMBL" id="BBH86314.1"/>
    </source>
</evidence>
<name>A0A455SML7_9CHLR</name>
<sequence>MIAAQIPADPLHTQGRVGHPVHGVELRIVDEECSSLEFGEVGMIEVRTPAMFLGCFQKLEKTAEAL</sequence>
<dbReference type="AlphaFoldDB" id="A0A455SML7"/>
<accession>A0A455SML7</accession>
<dbReference type="SUPFAM" id="SSF56801">
    <property type="entry name" value="Acetyl-CoA synthetase-like"/>
    <property type="match status" value="1"/>
</dbReference>
<proteinExistence type="predicted"/>
<protein>
    <submittedName>
        <fullName evidence="1">Uncharacterized protein</fullName>
    </submittedName>
</protein>
<reference evidence="1" key="1">
    <citation type="submission" date="2018-12" db="EMBL/GenBank/DDBJ databases">
        <title>Novel natural products biosynthetic potential of the class Ktedonobacteria.</title>
        <authorList>
            <person name="Zheng Y."/>
            <person name="Saitou A."/>
            <person name="Wang C.M."/>
            <person name="Toyoda A."/>
            <person name="Minakuchi Y."/>
            <person name="Sekiguchi Y."/>
            <person name="Ueda K."/>
            <person name="Takano H."/>
            <person name="Sakai Y."/>
            <person name="Yokota A."/>
            <person name="Yabe S."/>
        </authorList>
    </citation>
    <scope>NUCLEOTIDE SEQUENCE</scope>
    <source>
        <strain evidence="1">COM3</strain>
    </source>
</reference>
<dbReference type="EMBL" id="AP019376">
    <property type="protein sequence ID" value="BBH86314.1"/>
    <property type="molecule type" value="Genomic_DNA"/>
</dbReference>
<dbReference type="Gene3D" id="3.40.50.12780">
    <property type="entry name" value="N-terminal domain of ligase-like"/>
    <property type="match status" value="1"/>
</dbReference>
<dbReference type="InterPro" id="IPR042099">
    <property type="entry name" value="ANL_N_sf"/>
</dbReference>
<organism evidence="1">
    <name type="scientific">Thermosporothrix sp. COM3</name>
    <dbReference type="NCBI Taxonomy" id="2490863"/>
    <lineage>
        <taxon>Bacteria</taxon>
        <taxon>Bacillati</taxon>
        <taxon>Chloroflexota</taxon>
        <taxon>Ktedonobacteria</taxon>
        <taxon>Ktedonobacterales</taxon>
        <taxon>Thermosporotrichaceae</taxon>
        <taxon>Thermosporothrix</taxon>
    </lineage>
</organism>